<gene>
    <name evidence="1" type="ORF">A2Z00_04630</name>
</gene>
<dbReference type="EMBL" id="MFIZ01000032">
    <property type="protein sequence ID" value="OGG11351.1"/>
    <property type="molecule type" value="Genomic_DNA"/>
</dbReference>
<evidence type="ECO:0000313" key="2">
    <source>
        <dbReference type="Proteomes" id="UP000177268"/>
    </source>
</evidence>
<name>A0A1F5ZG33_9BACT</name>
<sequence>MDQIGEQRVTQALKDMGHAKKIAKLEEALKPHKDTITAKPGYLPAWQEAARELAPAVAEFYLLHPET</sequence>
<proteinExistence type="predicted"/>
<comment type="caution">
    <text evidence="1">The sequence shown here is derived from an EMBL/GenBank/DDBJ whole genome shotgun (WGS) entry which is preliminary data.</text>
</comment>
<evidence type="ECO:0000313" key="1">
    <source>
        <dbReference type="EMBL" id="OGG11351.1"/>
    </source>
</evidence>
<dbReference type="AlphaFoldDB" id="A0A1F5ZG33"/>
<protein>
    <submittedName>
        <fullName evidence="1">Uncharacterized protein</fullName>
    </submittedName>
</protein>
<reference evidence="1 2" key="1">
    <citation type="journal article" date="2016" name="Nat. Commun.">
        <title>Thousands of microbial genomes shed light on interconnected biogeochemical processes in an aquifer system.</title>
        <authorList>
            <person name="Anantharaman K."/>
            <person name="Brown C.T."/>
            <person name="Hug L.A."/>
            <person name="Sharon I."/>
            <person name="Castelle C.J."/>
            <person name="Probst A.J."/>
            <person name="Thomas B.C."/>
            <person name="Singh A."/>
            <person name="Wilkins M.J."/>
            <person name="Karaoz U."/>
            <person name="Brodie E.L."/>
            <person name="Williams K.H."/>
            <person name="Hubbard S.S."/>
            <person name="Banfield J.F."/>
        </authorList>
    </citation>
    <scope>NUCLEOTIDE SEQUENCE [LARGE SCALE GENOMIC DNA]</scope>
</reference>
<dbReference type="Proteomes" id="UP000177268">
    <property type="component" value="Unassembled WGS sequence"/>
</dbReference>
<accession>A0A1F5ZG33</accession>
<organism evidence="1 2">
    <name type="scientific">Candidatus Gottesmanbacteria bacterium RBG_13_45_10</name>
    <dbReference type="NCBI Taxonomy" id="1798370"/>
    <lineage>
        <taxon>Bacteria</taxon>
        <taxon>Candidatus Gottesmaniibacteriota</taxon>
    </lineage>
</organism>